<dbReference type="EMBL" id="AJWK01016343">
    <property type="status" value="NOT_ANNOTATED_CDS"/>
    <property type="molecule type" value="Genomic_DNA"/>
</dbReference>
<dbReference type="EMBL" id="AJWK01016342">
    <property type="status" value="NOT_ANNOTATED_CDS"/>
    <property type="molecule type" value="Genomic_DNA"/>
</dbReference>
<dbReference type="Proteomes" id="UP000092461">
    <property type="component" value="Unassembled WGS sequence"/>
</dbReference>
<reference evidence="6" key="1">
    <citation type="submission" date="2012-05" db="EMBL/GenBank/DDBJ databases">
        <title>Whole Genome Assembly of Lutzomyia longipalpis.</title>
        <authorList>
            <person name="Richards S."/>
            <person name="Qu C."/>
            <person name="Dillon R."/>
            <person name="Worley K."/>
            <person name="Scherer S."/>
            <person name="Batterton M."/>
            <person name="Taylor A."/>
            <person name="Hawes A."/>
            <person name="Hernandez B."/>
            <person name="Kovar C."/>
            <person name="Mandapat C."/>
            <person name="Pham C."/>
            <person name="Qu C."/>
            <person name="Jing C."/>
            <person name="Bess C."/>
            <person name="Bandaranaike D."/>
            <person name="Ngo D."/>
            <person name="Ongeri F."/>
            <person name="Arias F."/>
            <person name="Lara F."/>
            <person name="Weissenberger G."/>
            <person name="Kamau G."/>
            <person name="Han H."/>
            <person name="Shen H."/>
            <person name="Dinh H."/>
            <person name="Khalil I."/>
            <person name="Jones J."/>
            <person name="Shafer J."/>
            <person name="Jayaseelan J."/>
            <person name="Quiroz J."/>
            <person name="Blankenburg K."/>
            <person name="Nguyen L."/>
            <person name="Jackson L."/>
            <person name="Francisco L."/>
            <person name="Tang L.-Y."/>
            <person name="Pu L.-L."/>
            <person name="Perales L."/>
            <person name="Lorensuhewa L."/>
            <person name="Munidasa M."/>
            <person name="Coyle M."/>
            <person name="Taylor M."/>
            <person name="Puazo M."/>
            <person name="Firestine M."/>
            <person name="Scheel M."/>
            <person name="Javaid M."/>
            <person name="Wang M."/>
            <person name="Li M."/>
            <person name="Tabassum N."/>
            <person name="Saada N."/>
            <person name="Osuji N."/>
            <person name="Aqrawi P."/>
            <person name="Fu Q."/>
            <person name="Thornton R."/>
            <person name="Raj R."/>
            <person name="Goodspeed R."/>
            <person name="Mata R."/>
            <person name="Najjar R."/>
            <person name="Gubbala S."/>
            <person name="Lee S."/>
            <person name="Denson S."/>
            <person name="Patil S."/>
            <person name="Macmil S."/>
            <person name="Qi S."/>
            <person name="Matskevitch T."/>
            <person name="Palculict T."/>
            <person name="Mathew T."/>
            <person name="Vee V."/>
            <person name="Velamala V."/>
            <person name="Korchina V."/>
            <person name="Cai W."/>
            <person name="Liu W."/>
            <person name="Dai W."/>
            <person name="Zou X."/>
            <person name="Zhu Y."/>
            <person name="Zhang Y."/>
            <person name="Wu Y.-Q."/>
            <person name="Xin Y."/>
            <person name="Nazarath L."/>
            <person name="Kovar C."/>
            <person name="Han Y."/>
            <person name="Muzny D."/>
            <person name="Gibbs R."/>
        </authorList>
    </citation>
    <scope>NUCLEOTIDE SEQUENCE [LARGE SCALE GENOMIC DNA]</scope>
    <source>
        <strain evidence="6">Jacobina</strain>
    </source>
</reference>
<feature type="region of interest" description="Disordered" evidence="2">
    <location>
        <begin position="194"/>
        <end position="230"/>
    </location>
</feature>
<keyword evidence="6" id="KW-1185">Reference proteome</keyword>
<feature type="coiled-coil region" evidence="1">
    <location>
        <begin position="492"/>
        <end position="526"/>
    </location>
</feature>
<feature type="domain" description="GRIP" evidence="3">
    <location>
        <begin position="636"/>
        <end position="684"/>
    </location>
</feature>
<accession>A0A1B0CKJ9</accession>
<proteinExistence type="predicted"/>
<feature type="coiled-coil region" evidence="1">
    <location>
        <begin position="289"/>
        <end position="316"/>
    </location>
</feature>
<evidence type="ECO:0000313" key="5">
    <source>
        <dbReference type="EnsemblMetazoa" id="LLOJ005136-PA"/>
    </source>
</evidence>
<dbReference type="EnsemblMetazoa" id="LLOJ005136-RA">
    <property type="protein sequence ID" value="LLOJ005136-PA"/>
    <property type="gene ID" value="LLOJ005136"/>
</dbReference>
<evidence type="ECO:0000259" key="3">
    <source>
        <dbReference type="PROSITE" id="PS50913"/>
    </source>
</evidence>
<keyword evidence="1" id="KW-0175">Coiled coil</keyword>
<feature type="region of interest" description="Disordered" evidence="2">
    <location>
        <begin position="419"/>
        <end position="441"/>
    </location>
</feature>
<evidence type="ECO:0000313" key="4">
    <source>
        <dbReference type="EMBL" id="MBC1171348.1"/>
    </source>
</evidence>
<dbReference type="AlphaFoldDB" id="A0A1B0CKJ9"/>
<dbReference type="PROSITE" id="PS50913">
    <property type="entry name" value="GRIP"/>
    <property type="match status" value="1"/>
</dbReference>
<protein>
    <submittedName>
        <fullName evidence="4">Putative e3 ubiquitin-protein ligase bre1</fullName>
    </submittedName>
</protein>
<dbReference type="Pfam" id="PF01465">
    <property type="entry name" value="GRIP"/>
    <property type="match status" value="1"/>
</dbReference>
<evidence type="ECO:0000313" key="6">
    <source>
        <dbReference type="Proteomes" id="UP000092461"/>
    </source>
</evidence>
<reference evidence="4" key="2">
    <citation type="journal article" date="2020" name="BMC">
        <title>Leishmania infection induces a limited differential gene expression in the sand fly midgut.</title>
        <authorList>
            <person name="Coutinho-Abreu I.V."/>
            <person name="Serafim T.D."/>
            <person name="Meneses C."/>
            <person name="Kamhawi S."/>
            <person name="Oliveira F."/>
            <person name="Valenzuela J.G."/>
        </authorList>
    </citation>
    <scope>NUCLEOTIDE SEQUENCE</scope>
    <source>
        <strain evidence="4">Jacobina</strain>
        <tissue evidence="4">Midgut</tissue>
    </source>
</reference>
<sequence length="688" mass="78004">MSLNLNNLEPSTSTGKSCKTPQTPKTLSACNTPKTPPVTPDFYSNGDYEDEQDSVFSYSSGRSTMSCEHAYVARNGTTFSGRRMKYVVHCSSYAGATGEDYLTPTQRAQRQIKRLREMLMLAKLDLEQKDSEILRLTKEVVELRLFKASLSSPEGRSNSSDAVTVRENTVNDLQTSTDVSPIVDMSLNLNNLEPSTSTGKSCKTPQTPKTLSACNTPKTPPVTPDFYSNGDYEDEQDSVFSYSSGRSTMSCEHAYVARNGTTFSGRRMKYVVHCSSYAGATGEDYLTPTQRAQRQIKRLREMLMLAKLDLEQKDSEILRLTKEVVELRLFKASLSSPEDRSNSSDAVTVRENTVNDLQTSTDVSPIVDMVDDGGGITKLCPRNEIFKSNMANSQMIEKLCQSDMQSSFADSGHFEDMTTSSVHSKDSFVQTQDQASGTDYTEDEHQKLIEMYERRFEELIWQHDLDKQEIKRSHNDHVEALLRKLSESNARFVDLMPDYEQAKERIKELERELDALQEKLNTQEDKQNKMYLHMYAKEREALRINHTDQEFQTPSNSLNVLEFTRQAPKHVSVPELLQQLQVTQDELENIKDTNYLPESGSSEILLSAKEAISLWLLGARKTMYRRLIDAQHSKSKVDPEVTLQFLKSAIYYFLTDKENSQGHLDAIESILDFSELEKSNIDKARSSK</sequence>
<feature type="coiled-coil region" evidence="1">
    <location>
        <begin position="105"/>
        <end position="132"/>
    </location>
</feature>
<dbReference type="VEuPathDB" id="VectorBase:LLONM1_007099"/>
<feature type="region of interest" description="Disordered" evidence="2">
    <location>
        <begin position="1"/>
        <end position="46"/>
    </location>
</feature>
<organism evidence="5 6">
    <name type="scientific">Lutzomyia longipalpis</name>
    <name type="common">Sand fly</name>
    <dbReference type="NCBI Taxonomy" id="7200"/>
    <lineage>
        <taxon>Eukaryota</taxon>
        <taxon>Metazoa</taxon>
        <taxon>Ecdysozoa</taxon>
        <taxon>Arthropoda</taxon>
        <taxon>Hexapoda</taxon>
        <taxon>Insecta</taxon>
        <taxon>Pterygota</taxon>
        <taxon>Neoptera</taxon>
        <taxon>Endopterygota</taxon>
        <taxon>Diptera</taxon>
        <taxon>Nematocera</taxon>
        <taxon>Psychodoidea</taxon>
        <taxon>Psychodidae</taxon>
        <taxon>Lutzomyia</taxon>
        <taxon>Lutzomyia</taxon>
    </lineage>
</organism>
<evidence type="ECO:0000256" key="1">
    <source>
        <dbReference type="SAM" id="Coils"/>
    </source>
</evidence>
<feature type="compositionally biased region" description="Polar residues" evidence="2">
    <location>
        <begin position="1"/>
        <end position="33"/>
    </location>
</feature>
<dbReference type="VEuPathDB" id="VectorBase:LLOJ005136"/>
<dbReference type="EMBL" id="GITU01002645">
    <property type="protein sequence ID" value="MBC1171348.1"/>
    <property type="molecule type" value="Transcribed_RNA"/>
</dbReference>
<reference evidence="5" key="3">
    <citation type="submission" date="2020-05" db="UniProtKB">
        <authorList>
            <consortium name="EnsemblMetazoa"/>
        </authorList>
    </citation>
    <scope>IDENTIFICATION</scope>
    <source>
        <strain evidence="5">Jacobina</strain>
    </source>
</reference>
<feature type="compositionally biased region" description="Polar residues" evidence="2">
    <location>
        <begin position="419"/>
        <end position="439"/>
    </location>
</feature>
<evidence type="ECO:0000256" key="2">
    <source>
        <dbReference type="SAM" id="MobiDB-lite"/>
    </source>
</evidence>
<name>A0A1B0CKJ9_LUTLO</name>
<dbReference type="InterPro" id="IPR000237">
    <property type="entry name" value="GRIP_dom"/>
</dbReference>
<feature type="compositionally biased region" description="Polar residues" evidence="2">
    <location>
        <begin position="194"/>
        <end position="217"/>
    </location>
</feature>